<dbReference type="EMBL" id="MSKK01000013">
    <property type="protein sequence ID" value="OLO47512.1"/>
    <property type="molecule type" value="Genomic_DNA"/>
</dbReference>
<feature type="compositionally biased region" description="Pro residues" evidence="1">
    <location>
        <begin position="58"/>
        <end position="73"/>
    </location>
</feature>
<accession>A0A1Q8VHD5</accession>
<comment type="caution">
    <text evidence="2">The sequence shown here is derived from an EMBL/GenBank/DDBJ whole genome shotgun (WGS) entry which is preliminary data.</text>
</comment>
<sequence>MSTVLTSTPLRRRGPKTNRAIPTIPTERTDAGPVDVSAVDTEPRTRSTLTGSWRRSPAPSPRGRPCSPLPGPFRLPHRGPETMVQRQLRPRQATDRCLRCPDTRNSQKP</sequence>
<feature type="region of interest" description="Disordered" evidence="1">
    <location>
        <begin position="1"/>
        <end position="109"/>
    </location>
</feature>
<gene>
    <name evidence="2" type="ORF">BKH31_03890</name>
</gene>
<feature type="compositionally biased region" description="Basic and acidic residues" evidence="1">
    <location>
        <begin position="92"/>
        <end position="102"/>
    </location>
</feature>
<evidence type="ECO:0000313" key="2">
    <source>
        <dbReference type="EMBL" id="OLO47512.1"/>
    </source>
</evidence>
<organism evidence="2 3">
    <name type="scientific">Actinomyces oris</name>
    <dbReference type="NCBI Taxonomy" id="544580"/>
    <lineage>
        <taxon>Bacteria</taxon>
        <taxon>Bacillati</taxon>
        <taxon>Actinomycetota</taxon>
        <taxon>Actinomycetes</taxon>
        <taxon>Actinomycetales</taxon>
        <taxon>Actinomycetaceae</taxon>
        <taxon>Actinomyces</taxon>
    </lineage>
</organism>
<name>A0A1Q8VHD5_9ACTO</name>
<protein>
    <submittedName>
        <fullName evidence="2">Uncharacterized protein</fullName>
    </submittedName>
</protein>
<evidence type="ECO:0000256" key="1">
    <source>
        <dbReference type="SAM" id="MobiDB-lite"/>
    </source>
</evidence>
<evidence type="ECO:0000313" key="3">
    <source>
        <dbReference type="Proteomes" id="UP000186471"/>
    </source>
</evidence>
<proteinExistence type="predicted"/>
<reference evidence="2 3" key="1">
    <citation type="submission" date="2016-12" db="EMBL/GenBank/DDBJ databases">
        <title>Genomic comparison of strains in the 'Actinomyces naeslundii' group.</title>
        <authorList>
            <person name="Mughal S.R."/>
            <person name="Do T."/>
            <person name="Gilbert S.C."/>
            <person name="Witherden E.A."/>
            <person name="Didelot X."/>
            <person name="Beighton D."/>
        </authorList>
    </citation>
    <scope>NUCLEOTIDE SEQUENCE [LARGE SCALE GENOMIC DNA]</scope>
    <source>
        <strain evidence="2 3">R21091</strain>
    </source>
</reference>
<dbReference type="Proteomes" id="UP000186471">
    <property type="component" value="Unassembled WGS sequence"/>
</dbReference>
<dbReference type="AlphaFoldDB" id="A0A1Q8VHD5"/>
<dbReference type="OrthoDB" id="3261098at2"/>